<evidence type="ECO:0000256" key="2">
    <source>
        <dbReference type="SAM" id="MobiDB-lite"/>
    </source>
</evidence>
<dbReference type="InterPro" id="IPR026838">
    <property type="entry name" value="YheC/D"/>
</dbReference>
<dbReference type="Pfam" id="PF14398">
    <property type="entry name" value="ATPgrasp_YheCD"/>
    <property type="match status" value="1"/>
</dbReference>
<proteinExistence type="predicted"/>
<dbReference type="Proteomes" id="UP000502136">
    <property type="component" value="Chromosome"/>
</dbReference>
<evidence type="ECO:0000256" key="1">
    <source>
        <dbReference type="PROSITE-ProRule" id="PRU00409"/>
    </source>
</evidence>
<dbReference type="InterPro" id="IPR011761">
    <property type="entry name" value="ATP-grasp"/>
</dbReference>
<evidence type="ECO:0000259" key="3">
    <source>
        <dbReference type="PROSITE" id="PS50975"/>
    </source>
</evidence>
<dbReference type="GO" id="GO:0046872">
    <property type="term" value="F:metal ion binding"/>
    <property type="evidence" value="ECO:0007669"/>
    <property type="project" value="InterPro"/>
</dbReference>
<dbReference type="EMBL" id="CP051428">
    <property type="protein sequence ID" value="QJC53174.1"/>
    <property type="molecule type" value="Genomic_DNA"/>
</dbReference>
<feature type="domain" description="ATP-grasp" evidence="3">
    <location>
        <begin position="27"/>
        <end position="251"/>
    </location>
</feature>
<dbReference type="SUPFAM" id="SSF56059">
    <property type="entry name" value="Glutathione synthetase ATP-binding domain-like"/>
    <property type="match status" value="1"/>
</dbReference>
<keyword evidence="1" id="KW-0067">ATP-binding</keyword>
<dbReference type="KEGG" id="palr:HGI30_17420"/>
<dbReference type="PROSITE" id="PS50975">
    <property type="entry name" value="ATP_GRASP"/>
    <property type="match status" value="1"/>
</dbReference>
<accession>A0A6H2H0F8</accession>
<evidence type="ECO:0000313" key="4">
    <source>
        <dbReference type="EMBL" id="QJC53174.1"/>
    </source>
</evidence>
<dbReference type="RefSeq" id="WP_168908715.1">
    <property type="nucleotide sequence ID" value="NZ_CP051428.1"/>
</dbReference>
<sequence length="268" mass="29945">MSSGESGGDATRRSVASKMEKTQRLLQHAELAKSVPATRWLSEESLAEMLRKHRMVYVKPDVGRMGIGVMRVERTASGWAYQSGETVRRFATRSGLYRSLAKRIGETPYLVQRGIRMLEHEGRPFDFRLMIQQGESGAWACNGTAGRVAHPAKIVSNGSQGGTIFEPRRLLEPAFGKSEAEALRRRMDRIALQTAGELGRSYPALRELGLDLAVDKSGKPWILEVNTRPDPCPFTKLDDPAIIRRIVEYGKGYGRRYKLICNKAKKAP</sequence>
<name>A0A6H2H0F8_9BACL</name>
<dbReference type="Gene3D" id="3.30.470.20">
    <property type="entry name" value="ATP-grasp fold, B domain"/>
    <property type="match status" value="1"/>
</dbReference>
<organism evidence="4 5">
    <name type="scientific">Paenibacillus albicereus</name>
    <dbReference type="NCBI Taxonomy" id="2726185"/>
    <lineage>
        <taxon>Bacteria</taxon>
        <taxon>Bacillati</taxon>
        <taxon>Bacillota</taxon>
        <taxon>Bacilli</taxon>
        <taxon>Bacillales</taxon>
        <taxon>Paenibacillaceae</taxon>
        <taxon>Paenibacillus</taxon>
    </lineage>
</organism>
<protein>
    <submittedName>
        <fullName evidence="4">YheC/YheD family protein</fullName>
    </submittedName>
</protein>
<dbReference type="GO" id="GO:0005524">
    <property type="term" value="F:ATP binding"/>
    <property type="evidence" value="ECO:0007669"/>
    <property type="project" value="UniProtKB-UniRule"/>
</dbReference>
<gene>
    <name evidence="4" type="ORF">HGI30_17420</name>
</gene>
<keyword evidence="1" id="KW-0547">Nucleotide-binding</keyword>
<keyword evidence="5" id="KW-1185">Reference proteome</keyword>
<evidence type="ECO:0000313" key="5">
    <source>
        <dbReference type="Proteomes" id="UP000502136"/>
    </source>
</evidence>
<dbReference type="AlphaFoldDB" id="A0A6H2H0F8"/>
<reference evidence="4 5" key="1">
    <citation type="submission" date="2020-04" db="EMBL/GenBank/DDBJ databases">
        <title>Novel Paenibacillus strain UniB2 isolated from commercial digestive syrup.</title>
        <authorList>
            <person name="Thorat V."/>
            <person name="Kirdat K."/>
            <person name="Tiwarekar B."/>
            <person name="Yadav A."/>
        </authorList>
    </citation>
    <scope>NUCLEOTIDE SEQUENCE [LARGE SCALE GENOMIC DNA]</scope>
    <source>
        <strain evidence="4 5">UniB2</strain>
    </source>
</reference>
<feature type="region of interest" description="Disordered" evidence="2">
    <location>
        <begin position="1"/>
        <end position="21"/>
    </location>
</feature>